<sequence length="37" mass="4297">MSSLEYPLAHHRKSTKPPCYIENGEKHWGEILEKSLS</sequence>
<accession>A0A0K2U2T0</accession>
<organism evidence="1">
    <name type="scientific">Lepeophtheirus salmonis</name>
    <name type="common">Salmon louse</name>
    <name type="synonym">Caligus salmonis</name>
    <dbReference type="NCBI Taxonomy" id="72036"/>
    <lineage>
        <taxon>Eukaryota</taxon>
        <taxon>Metazoa</taxon>
        <taxon>Ecdysozoa</taxon>
        <taxon>Arthropoda</taxon>
        <taxon>Crustacea</taxon>
        <taxon>Multicrustacea</taxon>
        <taxon>Hexanauplia</taxon>
        <taxon>Copepoda</taxon>
        <taxon>Siphonostomatoida</taxon>
        <taxon>Caligidae</taxon>
        <taxon>Lepeophtheirus</taxon>
    </lineage>
</organism>
<dbReference type="AlphaFoldDB" id="A0A0K2U2T0"/>
<reference evidence="1" key="1">
    <citation type="submission" date="2014-05" db="EMBL/GenBank/DDBJ databases">
        <authorList>
            <person name="Chronopoulou M."/>
        </authorList>
    </citation>
    <scope>NUCLEOTIDE SEQUENCE</scope>
    <source>
        <tissue evidence="1">Whole organism</tissue>
    </source>
</reference>
<feature type="non-terminal residue" evidence="1">
    <location>
        <position position="37"/>
    </location>
</feature>
<keyword evidence="1" id="KW-0675">Receptor</keyword>
<protein>
    <submittedName>
        <fullName evidence="1">Trace amineassociated receptor 8blike [Apis mellifera]</fullName>
    </submittedName>
</protein>
<proteinExistence type="predicted"/>
<name>A0A0K2U2T0_LEPSM</name>
<dbReference type="EMBL" id="HACA01015253">
    <property type="protein sequence ID" value="CDW32614.1"/>
    <property type="molecule type" value="Transcribed_RNA"/>
</dbReference>
<evidence type="ECO:0000313" key="1">
    <source>
        <dbReference type="EMBL" id="CDW32614.1"/>
    </source>
</evidence>